<feature type="region of interest" description="Disordered" evidence="1">
    <location>
        <begin position="130"/>
        <end position="178"/>
    </location>
</feature>
<evidence type="ECO:0000256" key="1">
    <source>
        <dbReference type="SAM" id="MobiDB-lite"/>
    </source>
</evidence>
<keyword evidence="2" id="KW-1185">Reference proteome</keyword>
<proteinExistence type="predicted"/>
<protein>
    <submittedName>
        <fullName evidence="3">Uncharacterized protein</fullName>
    </submittedName>
</protein>
<dbReference type="Proteomes" id="UP000095281">
    <property type="component" value="Unplaced"/>
</dbReference>
<organism evidence="2 3">
    <name type="scientific">Meloidogyne hapla</name>
    <name type="common">Root-knot nematode worm</name>
    <dbReference type="NCBI Taxonomy" id="6305"/>
    <lineage>
        <taxon>Eukaryota</taxon>
        <taxon>Metazoa</taxon>
        <taxon>Ecdysozoa</taxon>
        <taxon>Nematoda</taxon>
        <taxon>Chromadorea</taxon>
        <taxon>Rhabditida</taxon>
        <taxon>Tylenchina</taxon>
        <taxon>Tylenchomorpha</taxon>
        <taxon>Tylenchoidea</taxon>
        <taxon>Meloidogynidae</taxon>
        <taxon>Meloidogyninae</taxon>
        <taxon>Meloidogyne</taxon>
    </lineage>
</organism>
<dbReference type="WBParaSite" id="MhA1_Contig1535.frz3.gene16">
    <property type="protein sequence ID" value="MhA1_Contig1535.frz3.gene16"/>
    <property type="gene ID" value="MhA1_Contig1535.frz3.gene16"/>
</dbReference>
<sequence length="178" mass="20369">MFPWFPFVFPQTYRNNRRTREQISEGAFIEVRVSSGPESIASSDSSFKTETNGSSQLQICYKIRSAEDIRTKTNESILVPNLGSYSTELIDTRKACSSTILRKPVDNLNAQFFCEQSKRQNDLKMNIIERQSSPNDENRQKTTNDENNQSSKKVSGYTRPRTTIKIIHPPGGKSSMFW</sequence>
<accession>A0A1I8B867</accession>
<evidence type="ECO:0000313" key="3">
    <source>
        <dbReference type="WBParaSite" id="MhA1_Contig1535.frz3.gene16"/>
    </source>
</evidence>
<dbReference type="AlphaFoldDB" id="A0A1I8B867"/>
<evidence type="ECO:0000313" key="2">
    <source>
        <dbReference type="Proteomes" id="UP000095281"/>
    </source>
</evidence>
<reference evidence="3" key="1">
    <citation type="submission" date="2016-11" db="UniProtKB">
        <authorList>
            <consortium name="WormBaseParasite"/>
        </authorList>
    </citation>
    <scope>IDENTIFICATION</scope>
</reference>
<name>A0A1I8B867_MELHA</name>